<evidence type="ECO:0000313" key="7">
    <source>
        <dbReference type="Proteomes" id="UP000245383"/>
    </source>
</evidence>
<comment type="caution">
    <text evidence="6">The sequence shown here is derived from an EMBL/GenBank/DDBJ whole genome shotgun (WGS) entry which is preliminary data.</text>
</comment>
<keyword evidence="3" id="KW-0862">Zinc</keyword>
<dbReference type="GO" id="GO:0008270">
    <property type="term" value="F:zinc ion binding"/>
    <property type="evidence" value="ECO:0007669"/>
    <property type="project" value="UniProtKB-KW"/>
</dbReference>
<feature type="region of interest" description="Disordered" evidence="4">
    <location>
        <begin position="1"/>
        <end position="24"/>
    </location>
</feature>
<feature type="compositionally biased region" description="Basic residues" evidence="4">
    <location>
        <begin position="44"/>
        <end position="56"/>
    </location>
</feature>
<feature type="region of interest" description="Disordered" evidence="4">
    <location>
        <begin position="40"/>
        <end position="61"/>
    </location>
</feature>
<dbReference type="SMART" id="SM00249">
    <property type="entry name" value="PHD"/>
    <property type="match status" value="1"/>
</dbReference>
<dbReference type="EMBL" id="MBFR01000093">
    <property type="protein sequence ID" value="PVU94381.1"/>
    <property type="molecule type" value="Genomic_DNA"/>
</dbReference>
<dbReference type="SUPFAM" id="SSF57903">
    <property type="entry name" value="FYVE/PHD zinc finger"/>
    <property type="match status" value="1"/>
</dbReference>
<evidence type="ECO:0000259" key="5">
    <source>
        <dbReference type="SMART" id="SM00249"/>
    </source>
</evidence>
<name>A0A2T9YQ12_9FUNG</name>
<accession>A0A2T9YQ12</accession>
<dbReference type="InterPro" id="IPR013083">
    <property type="entry name" value="Znf_RING/FYVE/PHD"/>
</dbReference>
<evidence type="ECO:0000313" key="6">
    <source>
        <dbReference type="EMBL" id="PVU94381.1"/>
    </source>
</evidence>
<keyword evidence="7" id="KW-1185">Reference proteome</keyword>
<feature type="compositionally biased region" description="Basic and acidic residues" evidence="4">
    <location>
        <begin position="7"/>
        <end position="17"/>
    </location>
</feature>
<dbReference type="PROSITE" id="PS01359">
    <property type="entry name" value="ZF_PHD_1"/>
    <property type="match status" value="1"/>
</dbReference>
<dbReference type="InterPro" id="IPR011011">
    <property type="entry name" value="Znf_FYVE_PHD"/>
</dbReference>
<dbReference type="OrthoDB" id="436852at2759"/>
<evidence type="ECO:0000256" key="1">
    <source>
        <dbReference type="ARBA" id="ARBA00022723"/>
    </source>
</evidence>
<keyword evidence="1" id="KW-0479">Metal-binding</keyword>
<gene>
    <name evidence="6" type="ORF">BB561_002584</name>
</gene>
<dbReference type="InterPro" id="IPR019786">
    <property type="entry name" value="Zinc_finger_PHD-type_CS"/>
</dbReference>
<dbReference type="InterPro" id="IPR001965">
    <property type="entry name" value="Znf_PHD"/>
</dbReference>
<evidence type="ECO:0000256" key="4">
    <source>
        <dbReference type="SAM" id="MobiDB-lite"/>
    </source>
</evidence>
<evidence type="ECO:0000256" key="2">
    <source>
        <dbReference type="ARBA" id="ARBA00022771"/>
    </source>
</evidence>
<feature type="domain" description="Zinc finger PHD-type" evidence="5">
    <location>
        <begin position="71"/>
        <end position="118"/>
    </location>
</feature>
<proteinExistence type="predicted"/>
<organism evidence="6 7">
    <name type="scientific">Smittium simulii</name>
    <dbReference type="NCBI Taxonomy" id="133385"/>
    <lineage>
        <taxon>Eukaryota</taxon>
        <taxon>Fungi</taxon>
        <taxon>Fungi incertae sedis</taxon>
        <taxon>Zoopagomycota</taxon>
        <taxon>Kickxellomycotina</taxon>
        <taxon>Harpellomycetes</taxon>
        <taxon>Harpellales</taxon>
        <taxon>Legeriomycetaceae</taxon>
        <taxon>Smittium</taxon>
    </lineage>
</organism>
<dbReference type="Gene3D" id="3.30.40.10">
    <property type="entry name" value="Zinc/RING finger domain, C3HC4 (zinc finger)"/>
    <property type="match status" value="1"/>
</dbReference>
<sequence>MILHGGSDSRDSEKFSSEGDTPNDIIPEYLIQLKLQNDIDNRSKQRKPKTKPKKPTKNSTLLDKPKHVNVFCQVCGNYADIKTSVICCECDELFHESCVNVDNSMLGPDNSFSCQTCVLQFPRRQPLKNSHKNLLWLSDTSVKSIVQNVPQIHEKMDLDELDECPICEQNCTCGFTNTNQTGSISMPLQNKTPIDLSAINGTTSNSSSFVQSNNSKMELLTSDLKKLDVFESSYAYNQKSSSDIIVQPIEKEYDISKISSSDCISNQILASNLSNESFHNSTNYLNISLDQSKFSEEHCSDIYPDSKASNTNRDISINQDCQKYELNKIDSLKTQKNVQISIDDTINHAKTPESIEFENINIDQSDLQHTDIISKGLSLSDQNFVVNDGHQTADKLNFTTNQDLNMSDTLHSKKINILGIIEKVDDSNNCKDSSNDDVLIDLDVTSFTNDTICKNVYKKVNKKIKRRGRPSRALKNTGLFNENSNKIKTKKISSNKTQSNFFQGNNTKLNLKNAINSNSFNKNDLDFEDEIVNVTDISTDDDLTYHHPTLLNNDFSPKKLKNYESVPSSLLSNSSMDSDLRIEEENYMINEKSIGSFNDSSCNEIESQFSSRNSFFIKNRKLVINNARQKKTNGGLSVNKSLSTDCLRNSESNLNTSFSNQKTTNLVDFSNHIYNDNEKYGSSDYSSNEDVFYMAIKHHDFGYEISGLSNSDSDNSFSSQKLKKFNKHKINDNSANLLIKNEGIYIGSYSDTDSVSALKNNINQGVGIEGSESYSSDSSDVVLEFREPDTSKSHKNVEINTCFDSDREDALLQMHLDQLRAVRETAFSSHTDAIIVAQTNDSFSDSTNDHLTEDYSEDENRCKNLSIGNHAYSDTLVSNNNRSTYLKHQNSNNSIYTDINLKKQEVSTFSDNFAQASDNSEIYSDLDSDSNGFFSDEDIIISCRDDVLDIVNIEELHTTHYDSSVNADVSIWDDITMDEASLALGIALSLEKDMPSSDKTVESNISSLENGHVLVTPATNDKGEQDDPIDGMVSVNVGSNIKKPLEENWVNLQVDKSSPTENGDNMLENILSEASEAYILDSEKVQSITDNNGIFIEDLHNEKDFLEIYPRDNSTLDCTTNIKSNLETPLEKYELIGLTSLNNLKTSYNTTNKEVQDVVDSLSLETHSNKVYDNDDDNNQTNFEKNRLSENMLSEILLENNSNLANLSASDVLIKDGCTKQKDWEREIENLVNTEALGAEFESRKESDELNMLDSYMFSSGGVDVDSYDNFFKNLNSINSENTNSNLLIDINAFKSTIENQVNRFDKIPINVFRQSRYLAAHKKSKQLPLDKASKSVILKSNTRILNSTTSLERVGGIRKYYDKMTPPNATLLYQQDFECKDGFLTTQNSNIPNFLRKKKARTLQNVQSSKGNSPYGLKSFQRVASRESSSYYTDIDLNFTSKSSRHTKRTNLIKHASKKKISSTAQSSFNKSIYDKWDIISKLNNNSPKQDNFLRKAKDVTNSTNSNFGESRNKDKPLDFNKKEHFIDFQPQYVFADASNKSINVQKKDYLAQNNEVNDMDIETSFSEDGSVKFDFGYKVENVLGLNFENISDDFI</sequence>
<protein>
    <recommendedName>
        <fullName evidence="5">Zinc finger PHD-type domain-containing protein</fullName>
    </recommendedName>
</protein>
<evidence type="ECO:0000256" key="3">
    <source>
        <dbReference type="ARBA" id="ARBA00022833"/>
    </source>
</evidence>
<dbReference type="CDD" id="cd15489">
    <property type="entry name" value="PHD_SF"/>
    <property type="match status" value="1"/>
</dbReference>
<dbReference type="Proteomes" id="UP000245383">
    <property type="component" value="Unassembled WGS sequence"/>
</dbReference>
<keyword evidence="2" id="KW-0863">Zinc-finger</keyword>
<reference evidence="6 7" key="1">
    <citation type="journal article" date="2018" name="MBio">
        <title>Comparative Genomics Reveals the Core Gene Toolbox for the Fungus-Insect Symbiosis.</title>
        <authorList>
            <person name="Wang Y."/>
            <person name="Stata M."/>
            <person name="Wang W."/>
            <person name="Stajich J.E."/>
            <person name="White M.M."/>
            <person name="Moncalvo J.M."/>
        </authorList>
    </citation>
    <scope>NUCLEOTIDE SEQUENCE [LARGE SCALE GENOMIC DNA]</scope>
    <source>
        <strain evidence="6 7">SWE-8-4</strain>
    </source>
</reference>